<gene>
    <name evidence="2" type="ORF">AAW31_08600</name>
</gene>
<keyword evidence="1" id="KW-1133">Transmembrane helix</keyword>
<keyword evidence="1" id="KW-0812">Transmembrane</keyword>
<dbReference type="EMBL" id="CP011451">
    <property type="protein sequence ID" value="AKH37858.1"/>
    <property type="molecule type" value="Genomic_DNA"/>
</dbReference>
<dbReference type="AlphaFoldDB" id="A0A0F7KFB9"/>
<protein>
    <submittedName>
        <fullName evidence="2">Uncharacterized protein</fullName>
    </submittedName>
</protein>
<evidence type="ECO:0000256" key="1">
    <source>
        <dbReference type="SAM" id="Phobius"/>
    </source>
</evidence>
<dbReference type="PATRIC" id="fig|44574.3.peg.2097"/>
<dbReference type="Proteomes" id="UP000034156">
    <property type="component" value="Chromosome"/>
</dbReference>
<proteinExistence type="predicted"/>
<sequence length="89" mass="10116">MWRFTSLHTWQRVPQMLGGNVAVVQEDMRVLKVIPFLTQIWFCRLLLAILFVLSNDMSSRGIGVGDGIICFALPCKARFLNFAFAKVLV</sequence>
<reference evidence="3" key="1">
    <citation type="submission" date="2015-05" db="EMBL/GenBank/DDBJ databases">
        <title>Draft genome of Nitrosomonas communis strain Nm2.</title>
        <authorList>
            <person name="Kozlowski J.A."/>
            <person name="Kits K.D."/>
            <person name="Stein L.Y."/>
        </authorList>
    </citation>
    <scope>NUCLEOTIDE SEQUENCE [LARGE SCALE GENOMIC DNA]</scope>
    <source>
        <strain evidence="3">Nm2</strain>
    </source>
</reference>
<feature type="transmembrane region" description="Helical" evidence="1">
    <location>
        <begin position="33"/>
        <end position="53"/>
    </location>
</feature>
<evidence type="ECO:0000313" key="3">
    <source>
        <dbReference type="Proteomes" id="UP000034156"/>
    </source>
</evidence>
<name>A0A0F7KFB9_9PROT</name>
<keyword evidence="3" id="KW-1185">Reference proteome</keyword>
<evidence type="ECO:0000313" key="2">
    <source>
        <dbReference type="EMBL" id="AKH37858.1"/>
    </source>
</evidence>
<dbReference type="KEGG" id="nco:AAW31_08600"/>
<organism evidence="2 3">
    <name type="scientific">Nitrosomonas communis</name>
    <dbReference type="NCBI Taxonomy" id="44574"/>
    <lineage>
        <taxon>Bacteria</taxon>
        <taxon>Pseudomonadati</taxon>
        <taxon>Pseudomonadota</taxon>
        <taxon>Betaproteobacteria</taxon>
        <taxon>Nitrosomonadales</taxon>
        <taxon>Nitrosomonadaceae</taxon>
        <taxon>Nitrosomonas</taxon>
    </lineage>
</organism>
<keyword evidence="1" id="KW-0472">Membrane</keyword>
<reference evidence="2 3" key="2">
    <citation type="journal article" date="2016" name="Genome Announc.">
        <title>Genome Sequence of Nitrosomonas communis Strain Nm2, a Mesophilic Ammonia-Oxidizing Bacterium Isolated from Mediterranean Soil.</title>
        <authorList>
            <person name="Kozlowski J.A."/>
            <person name="Kits K.D."/>
            <person name="Stein L.Y."/>
        </authorList>
    </citation>
    <scope>NUCLEOTIDE SEQUENCE [LARGE SCALE GENOMIC DNA]</scope>
    <source>
        <strain evidence="2 3">Nm2</strain>
    </source>
</reference>
<accession>A0A0F7KFB9</accession>